<keyword evidence="3" id="KW-1185">Reference proteome</keyword>
<feature type="compositionally biased region" description="Pro residues" evidence="1">
    <location>
        <begin position="147"/>
        <end position="158"/>
    </location>
</feature>
<evidence type="ECO:0000313" key="2">
    <source>
        <dbReference type="EMBL" id="KAH9311580.1"/>
    </source>
</evidence>
<organism evidence="2 3">
    <name type="scientific">Taxus chinensis</name>
    <name type="common">Chinese yew</name>
    <name type="synonym">Taxus wallichiana var. chinensis</name>
    <dbReference type="NCBI Taxonomy" id="29808"/>
    <lineage>
        <taxon>Eukaryota</taxon>
        <taxon>Viridiplantae</taxon>
        <taxon>Streptophyta</taxon>
        <taxon>Embryophyta</taxon>
        <taxon>Tracheophyta</taxon>
        <taxon>Spermatophyta</taxon>
        <taxon>Pinopsida</taxon>
        <taxon>Pinidae</taxon>
        <taxon>Conifers II</taxon>
        <taxon>Cupressales</taxon>
        <taxon>Taxaceae</taxon>
        <taxon>Taxus</taxon>
    </lineage>
</organism>
<gene>
    <name evidence="2" type="ORF">KI387_026615</name>
</gene>
<comment type="caution">
    <text evidence="2">The sequence shown here is derived from an EMBL/GenBank/DDBJ whole genome shotgun (WGS) entry which is preliminary data.</text>
</comment>
<dbReference type="EMBL" id="JAHRHJ020000006">
    <property type="protein sequence ID" value="KAH9311580.1"/>
    <property type="molecule type" value="Genomic_DNA"/>
</dbReference>
<evidence type="ECO:0000256" key="1">
    <source>
        <dbReference type="SAM" id="MobiDB-lite"/>
    </source>
</evidence>
<sequence length="158" mass="17679">MEVNIVQSRAQAQMKAFGIGCRAPCPWVGPFPRHYSPQEKQDFMIAMMPLLAKWIEEIEVYERSIQQPCQWLSTPSHAFSFPLSQSISSQQCQALNSPSAVPNVDPMSPPLSLPPHLNSSFLFPSKQSISPQELNEIPPTPKKQEFSPPPPPQKNVKS</sequence>
<feature type="non-terminal residue" evidence="2">
    <location>
        <position position="158"/>
    </location>
</feature>
<evidence type="ECO:0000313" key="3">
    <source>
        <dbReference type="Proteomes" id="UP000824469"/>
    </source>
</evidence>
<protein>
    <submittedName>
        <fullName evidence="2">Uncharacterized protein</fullName>
    </submittedName>
</protein>
<reference evidence="2 3" key="1">
    <citation type="journal article" date="2021" name="Nat. Plants">
        <title>The Taxus genome provides insights into paclitaxel biosynthesis.</title>
        <authorList>
            <person name="Xiong X."/>
            <person name="Gou J."/>
            <person name="Liao Q."/>
            <person name="Li Y."/>
            <person name="Zhou Q."/>
            <person name="Bi G."/>
            <person name="Li C."/>
            <person name="Du R."/>
            <person name="Wang X."/>
            <person name="Sun T."/>
            <person name="Guo L."/>
            <person name="Liang H."/>
            <person name="Lu P."/>
            <person name="Wu Y."/>
            <person name="Zhang Z."/>
            <person name="Ro D.K."/>
            <person name="Shang Y."/>
            <person name="Huang S."/>
            <person name="Yan J."/>
        </authorList>
    </citation>
    <scope>NUCLEOTIDE SEQUENCE [LARGE SCALE GENOMIC DNA]</scope>
    <source>
        <strain evidence="2">Ta-2019</strain>
    </source>
</reference>
<name>A0AA38FX53_TAXCH</name>
<feature type="region of interest" description="Disordered" evidence="1">
    <location>
        <begin position="128"/>
        <end position="158"/>
    </location>
</feature>
<dbReference type="AlphaFoldDB" id="A0AA38FX53"/>
<dbReference type="Proteomes" id="UP000824469">
    <property type="component" value="Unassembled WGS sequence"/>
</dbReference>
<proteinExistence type="predicted"/>
<accession>A0AA38FX53</accession>